<dbReference type="Gene3D" id="2.40.240.10">
    <property type="entry name" value="Ribosomal Protein L25, Chain P"/>
    <property type="match status" value="1"/>
</dbReference>
<evidence type="ECO:0000313" key="9">
    <source>
        <dbReference type="Proteomes" id="UP000516117"/>
    </source>
</evidence>
<dbReference type="Proteomes" id="UP000516117">
    <property type="component" value="Chromosome"/>
</dbReference>
<dbReference type="InterPro" id="IPR020057">
    <property type="entry name" value="Ribosomal_bL25_b-dom"/>
</dbReference>
<feature type="domain" description="Large ribosomal subunit protein bL25 beta" evidence="7">
    <location>
        <begin position="100"/>
        <end position="178"/>
    </location>
</feature>
<dbReference type="InterPro" id="IPR020930">
    <property type="entry name" value="Ribosomal_uL5_bac-type"/>
</dbReference>
<dbReference type="GO" id="GO:0003735">
    <property type="term" value="F:structural constituent of ribosome"/>
    <property type="evidence" value="ECO:0007669"/>
    <property type="project" value="InterPro"/>
</dbReference>
<dbReference type="InterPro" id="IPR029751">
    <property type="entry name" value="Ribosomal_L25_dom"/>
</dbReference>
<dbReference type="KEGG" id="tdf:H9L22_10130"/>
<dbReference type="AlphaFoldDB" id="A0A7H0H2A8"/>
<evidence type="ECO:0000259" key="6">
    <source>
        <dbReference type="Pfam" id="PF01386"/>
    </source>
</evidence>
<keyword evidence="3 5" id="KW-0689">Ribosomal protein</keyword>
<dbReference type="PANTHER" id="PTHR33284:SF1">
    <property type="entry name" value="RIBOSOMAL PROTEIN L25_GLN-TRNA SYNTHETASE, ANTI-CODON-BINDING DOMAIN-CONTAINING PROTEIN"/>
    <property type="match status" value="1"/>
</dbReference>
<dbReference type="NCBIfam" id="TIGR00731">
    <property type="entry name" value="bL25_bact_ctc"/>
    <property type="match status" value="1"/>
</dbReference>
<sequence length="201" mass="20973">MADAKLTATTRTEFGKGAARRLRRAGQTPAVVYGHGIEPMHLALNAHETFLALRTANALLEIAVEGEAKPILALPKQITRDPILPAIEHLDLILVKAGEKVTVDVQLILVGEAESGTLVNQDLVALSVLAPATDIPTEFEVSVQGLEVGAQILVSDIVLPEGVETAIEGDTLVLSVVPAPVAVLETEGEGDAAEAEAEAAE</sequence>
<evidence type="ECO:0000256" key="2">
    <source>
        <dbReference type="ARBA" id="ARBA00022884"/>
    </source>
</evidence>
<dbReference type="Gene3D" id="2.170.120.20">
    <property type="entry name" value="Ribosomal protein L25, beta domain"/>
    <property type="match status" value="1"/>
</dbReference>
<comment type="function">
    <text evidence="5">This is one of the proteins that binds to the 5S RNA in the ribosome where it forms part of the central protuberance.</text>
</comment>
<dbReference type="GO" id="GO:0008097">
    <property type="term" value="F:5S rRNA binding"/>
    <property type="evidence" value="ECO:0007669"/>
    <property type="project" value="InterPro"/>
</dbReference>
<dbReference type="EMBL" id="CP060789">
    <property type="protein sequence ID" value="QNP54674.1"/>
    <property type="molecule type" value="Genomic_DNA"/>
</dbReference>
<keyword evidence="2 5" id="KW-0694">RNA-binding</keyword>
<keyword evidence="4 5" id="KW-0687">Ribonucleoprotein</keyword>
<dbReference type="CDD" id="cd00495">
    <property type="entry name" value="Ribosomal_L25_TL5_CTC"/>
    <property type="match status" value="1"/>
</dbReference>
<name>A0A7H0H2A8_9ACTN</name>
<evidence type="ECO:0000256" key="3">
    <source>
        <dbReference type="ARBA" id="ARBA00022980"/>
    </source>
</evidence>
<feature type="domain" description="Large ribosomal subunit protein bL25 L25" evidence="6">
    <location>
        <begin position="6"/>
        <end position="92"/>
    </location>
</feature>
<dbReference type="SUPFAM" id="SSF50715">
    <property type="entry name" value="Ribosomal protein L25-like"/>
    <property type="match status" value="1"/>
</dbReference>
<dbReference type="InterPro" id="IPR001021">
    <property type="entry name" value="Ribosomal_bL25_long"/>
</dbReference>
<dbReference type="PANTHER" id="PTHR33284">
    <property type="entry name" value="RIBOSOMAL PROTEIN L25/GLN-TRNA SYNTHETASE, ANTI-CODON-BINDING DOMAIN-CONTAINING PROTEIN"/>
    <property type="match status" value="1"/>
</dbReference>
<dbReference type="RefSeq" id="WP_187719812.1">
    <property type="nucleotide sequence ID" value="NZ_BAABBL010000008.1"/>
</dbReference>
<comment type="similarity">
    <text evidence="5">Belongs to the bacterial ribosomal protein bL25 family. CTC subfamily.</text>
</comment>
<dbReference type="HAMAP" id="MF_01334">
    <property type="entry name" value="Ribosomal_bL25_CTC"/>
    <property type="match status" value="1"/>
</dbReference>
<dbReference type="InterPro" id="IPR037121">
    <property type="entry name" value="Ribosomal_bL25_C"/>
</dbReference>
<comment type="subunit">
    <text evidence="5">Part of the 50S ribosomal subunit; part of the 5S rRNA/L5/L18/L25 subcomplex. Contacts the 5S rRNA. Binds to the 5S rRNA independently of L5 and L18.</text>
</comment>
<dbReference type="GO" id="GO:0006412">
    <property type="term" value="P:translation"/>
    <property type="evidence" value="ECO:0007669"/>
    <property type="project" value="UniProtKB-UniRule"/>
</dbReference>
<keyword evidence="1 5" id="KW-0699">rRNA-binding</keyword>
<dbReference type="NCBIfam" id="NF004131">
    <property type="entry name" value="PRK05618.2-1"/>
    <property type="match status" value="1"/>
</dbReference>
<dbReference type="Pfam" id="PF14693">
    <property type="entry name" value="Ribosomal_TL5_C"/>
    <property type="match status" value="1"/>
</dbReference>
<evidence type="ECO:0000259" key="7">
    <source>
        <dbReference type="Pfam" id="PF14693"/>
    </source>
</evidence>
<reference evidence="8 9" key="1">
    <citation type="submission" date="2020-08" db="EMBL/GenBank/DDBJ databases">
        <title>Genome sequence of Tessaracoccus defluvii JCM 17540T.</title>
        <authorList>
            <person name="Hyun D.-W."/>
            <person name="Bae J.-W."/>
        </authorList>
    </citation>
    <scope>NUCLEOTIDE SEQUENCE [LARGE SCALE GENOMIC DNA]</scope>
    <source>
        <strain evidence="8 9">JCM 17540</strain>
    </source>
</reference>
<dbReference type="GO" id="GO:0022625">
    <property type="term" value="C:cytosolic large ribosomal subunit"/>
    <property type="evidence" value="ECO:0007669"/>
    <property type="project" value="TreeGrafter"/>
</dbReference>
<evidence type="ECO:0000256" key="5">
    <source>
        <dbReference type="HAMAP-Rule" id="MF_01334"/>
    </source>
</evidence>
<dbReference type="InterPro" id="IPR020056">
    <property type="entry name" value="Rbsml_bL25/Gln-tRNA_synth_N"/>
</dbReference>
<accession>A0A7H0H2A8</accession>
<organism evidence="8 9">
    <name type="scientific">Tessaracoccus defluvii</name>
    <dbReference type="NCBI Taxonomy" id="1285901"/>
    <lineage>
        <taxon>Bacteria</taxon>
        <taxon>Bacillati</taxon>
        <taxon>Actinomycetota</taxon>
        <taxon>Actinomycetes</taxon>
        <taxon>Propionibacteriales</taxon>
        <taxon>Propionibacteriaceae</taxon>
        <taxon>Tessaracoccus</taxon>
    </lineage>
</organism>
<dbReference type="InterPro" id="IPR011035">
    <property type="entry name" value="Ribosomal_bL25/Gln-tRNA_synth"/>
</dbReference>
<proteinExistence type="inferred from homology"/>
<keyword evidence="9" id="KW-1185">Reference proteome</keyword>
<evidence type="ECO:0000256" key="4">
    <source>
        <dbReference type="ARBA" id="ARBA00023274"/>
    </source>
</evidence>
<protein>
    <recommendedName>
        <fullName evidence="5">Large ribosomal subunit protein bL25</fullName>
    </recommendedName>
    <alternativeName>
        <fullName evidence="5">General stress protein CTC</fullName>
    </alternativeName>
</protein>
<gene>
    <name evidence="5" type="primary">rplY</name>
    <name evidence="5" type="synonym">ctc</name>
    <name evidence="8" type="ORF">H9L22_10130</name>
</gene>
<dbReference type="Pfam" id="PF01386">
    <property type="entry name" value="Ribosomal_L25p"/>
    <property type="match status" value="1"/>
</dbReference>
<evidence type="ECO:0000313" key="8">
    <source>
        <dbReference type="EMBL" id="QNP54674.1"/>
    </source>
</evidence>
<evidence type="ECO:0000256" key="1">
    <source>
        <dbReference type="ARBA" id="ARBA00022730"/>
    </source>
</evidence>